<dbReference type="RefSeq" id="WP_340931701.1">
    <property type="nucleotide sequence ID" value="NZ_CP150496.1"/>
</dbReference>
<gene>
    <name evidence="1" type="ORF">WG950_08720</name>
</gene>
<keyword evidence="2" id="KW-1185">Reference proteome</keyword>
<name>A0ABZ2TQ37_9FLAO</name>
<proteinExistence type="predicted"/>
<dbReference type="PROSITE" id="PS51257">
    <property type="entry name" value="PROKAR_LIPOPROTEIN"/>
    <property type="match status" value="1"/>
</dbReference>
<evidence type="ECO:0000313" key="1">
    <source>
        <dbReference type="EMBL" id="WYW54609.1"/>
    </source>
</evidence>
<evidence type="ECO:0000313" key="2">
    <source>
        <dbReference type="Proteomes" id="UP001491088"/>
    </source>
</evidence>
<protein>
    <submittedName>
        <fullName evidence="1">DUF6503 family protein</fullName>
    </submittedName>
</protein>
<dbReference type="InterPro" id="IPR045444">
    <property type="entry name" value="DUF6503"/>
</dbReference>
<organism evidence="1 2">
    <name type="scientific">Polaribacter marinaquae</name>
    <dbReference type="NCBI Taxonomy" id="1642819"/>
    <lineage>
        <taxon>Bacteria</taxon>
        <taxon>Pseudomonadati</taxon>
        <taxon>Bacteroidota</taxon>
        <taxon>Flavobacteriia</taxon>
        <taxon>Flavobacteriales</taxon>
        <taxon>Flavobacteriaceae</taxon>
    </lineage>
</organism>
<dbReference type="Pfam" id="PF20113">
    <property type="entry name" value="DUF6503"/>
    <property type="match status" value="1"/>
</dbReference>
<reference evidence="1 2" key="1">
    <citation type="submission" date="2024-03" db="EMBL/GenBank/DDBJ databases">
        <authorList>
            <person name="Cao K."/>
        </authorList>
    </citation>
    <scope>NUCLEOTIDE SEQUENCE [LARGE SCALE GENOMIC DNA]</scope>
    <source>
        <strain evidence="1 2">MCCC 1K00696</strain>
    </source>
</reference>
<sequence>MKKTIYLCLITLIFISCKEEKKATEPKTETIEIEKNTALKYPKNLLDIFDAHGGIENWQKMKSLVFTMETKNGDEIIATNLKSREALLTNKNSTIGFDGSKVWLENKSKEKHKGYDPIYGYNLMFYFYAMPFILADDGINYKDAEPLVFEGKTYPGIEITYNNGVGETPEDRYVLYYNATTFNMEWLGYTVNFVEGIDKKELHFRRYKDWQNVNGLILPKSIIGYTFKNNKPIKPKGTNVFKDVKLSEKAFDLKMFKKTENGNYLN</sequence>
<accession>A0ABZ2TQ37</accession>
<dbReference type="EMBL" id="CP150496">
    <property type="protein sequence ID" value="WYW54609.1"/>
    <property type="molecule type" value="Genomic_DNA"/>
</dbReference>
<dbReference type="Proteomes" id="UP001491088">
    <property type="component" value="Chromosome"/>
</dbReference>